<dbReference type="Proteomes" id="UP000790787">
    <property type="component" value="Chromosome 8"/>
</dbReference>
<proteinExistence type="predicted"/>
<reference evidence="2" key="2">
    <citation type="submission" date="2025-08" db="UniProtKB">
        <authorList>
            <consortium name="RefSeq"/>
        </authorList>
    </citation>
    <scope>IDENTIFICATION</scope>
    <source>
        <tissue evidence="2">Leaf</tissue>
    </source>
</reference>
<protein>
    <submittedName>
        <fullName evidence="2">Uncharacterized protein LOC142163525</fullName>
    </submittedName>
</protein>
<gene>
    <name evidence="2" type="primary">LOC142163525</name>
</gene>
<reference evidence="1" key="1">
    <citation type="journal article" date="2014" name="Nat. Commun.">
        <title>The tobacco genome sequence and its comparison with those of tomato and potato.</title>
        <authorList>
            <person name="Sierro N."/>
            <person name="Battey J.N."/>
            <person name="Ouadi S."/>
            <person name="Bakaher N."/>
            <person name="Bovet L."/>
            <person name="Willig A."/>
            <person name="Goepfert S."/>
            <person name="Peitsch M.C."/>
            <person name="Ivanov N.V."/>
        </authorList>
    </citation>
    <scope>NUCLEOTIDE SEQUENCE [LARGE SCALE GENOMIC DNA]</scope>
</reference>
<evidence type="ECO:0000313" key="2">
    <source>
        <dbReference type="RefSeq" id="XP_075076927.1"/>
    </source>
</evidence>
<organism evidence="1 2">
    <name type="scientific">Nicotiana tabacum</name>
    <name type="common">Common tobacco</name>
    <dbReference type="NCBI Taxonomy" id="4097"/>
    <lineage>
        <taxon>Eukaryota</taxon>
        <taxon>Viridiplantae</taxon>
        <taxon>Streptophyta</taxon>
        <taxon>Embryophyta</taxon>
        <taxon>Tracheophyta</taxon>
        <taxon>Spermatophyta</taxon>
        <taxon>Magnoliopsida</taxon>
        <taxon>eudicotyledons</taxon>
        <taxon>Gunneridae</taxon>
        <taxon>Pentapetalae</taxon>
        <taxon>asterids</taxon>
        <taxon>lamiids</taxon>
        <taxon>Solanales</taxon>
        <taxon>Solanaceae</taxon>
        <taxon>Nicotianoideae</taxon>
        <taxon>Nicotianeae</taxon>
        <taxon>Nicotiana</taxon>
    </lineage>
</organism>
<dbReference type="RefSeq" id="XP_075076927.1">
    <property type="nucleotide sequence ID" value="XM_075220826.1"/>
</dbReference>
<name>A0AC58RW14_TOBAC</name>
<keyword evidence="1" id="KW-1185">Reference proteome</keyword>
<sequence>MGLIKQGVDIVSKLMLLIHLRNGTTGLKNHLAGCKEYPPNIDKDKSQTKITFQSCENDGGSLWKFDQEVVRRALIEMIVIDELAFSFVENEGFMKFMGKTQPLSRLPSRRTITKDCYEVTVN</sequence>
<evidence type="ECO:0000313" key="1">
    <source>
        <dbReference type="Proteomes" id="UP000790787"/>
    </source>
</evidence>
<accession>A0AC58RW14</accession>